<keyword evidence="7" id="KW-0809">Transit peptide</keyword>
<evidence type="ECO:0000256" key="5">
    <source>
        <dbReference type="ARBA" id="ARBA00022723"/>
    </source>
</evidence>
<keyword evidence="3" id="KW-0349">Heme</keyword>
<keyword evidence="10" id="KW-0496">Mitochondrion</keyword>
<feature type="transmembrane region" description="Helical" evidence="12">
    <location>
        <begin position="68"/>
        <end position="92"/>
    </location>
</feature>
<dbReference type="GO" id="GO:0006099">
    <property type="term" value="P:tricarboxylic acid cycle"/>
    <property type="evidence" value="ECO:0007669"/>
    <property type="project" value="InterPro"/>
</dbReference>
<keyword evidence="6" id="KW-0999">Mitochondrion inner membrane</keyword>
<evidence type="ECO:0000256" key="6">
    <source>
        <dbReference type="ARBA" id="ARBA00022792"/>
    </source>
</evidence>
<dbReference type="Proteomes" id="UP000582659">
    <property type="component" value="Unassembled WGS sequence"/>
</dbReference>
<evidence type="ECO:0000256" key="2">
    <source>
        <dbReference type="ARBA" id="ARBA00005163"/>
    </source>
</evidence>
<comment type="pathway">
    <text evidence="2">Carbohydrate metabolism; tricarboxylic acid cycle.</text>
</comment>
<evidence type="ECO:0000256" key="8">
    <source>
        <dbReference type="ARBA" id="ARBA00022989"/>
    </source>
</evidence>
<dbReference type="EMBL" id="CAJFCV020000003">
    <property type="protein sequence ID" value="CAG9109040.1"/>
    <property type="molecule type" value="Genomic_DNA"/>
</dbReference>
<dbReference type="GO" id="GO:0006121">
    <property type="term" value="P:mitochondrial electron transport, succinate to ubiquinone"/>
    <property type="evidence" value="ECO:0007669"/>
    <property type="project" value="UniProtKB-ARBA"/>
</dbReference>
<dbReference type="Proteomes" id="UP000659654">
    <property type="component" value="Unassembled WGS sequence"/>
</dbReference>
<dbReference type="Proteomes" id="UP000095284">
    <property type="component" value="Unplaced"/>
</dbReference>
<proteinExistence type="predicted"/>
<reference evidence="16" key="1">
    <citation type="submission" date="2016-11" db="UniProtKB">
        <authorList>
            <consortium name="WormBaseParasite"/>
        </authorList>
    </citation>
    <scope>IDENTIFICATION</scope>
</reference>
<comment type="subcellular location">
    <subcellularLocation>
        <location evidence="1">Mitochondrion inner membrane</location>
        <topology evidence="1">Multi-pass membrane protein</topology>
    </subcellularLocation>
</comment>
<dbReference type="InterPro" id="IPR014314">
    <property type="entry name" value="Succ_DH_cytb556"/>
</dbReference>
<keyword evidence="11 12" id="KW-0472">Membrane</keyword>
<dbReference type="Pfam" id="PF01127">
    <property type="entry name" value="Sdh_cyt"/>
    <property type="match status" value="1"/>
</dbReference>
<dbReference type="AlphaFoldDB" id="A0A1I7S038"/>
<dbReference type="GO" id="GO:0046872">
    <property type="term" value="F:metal ion binding"/>
    <property type="evidence" value="ECO:0007669"/>
    <property type="project" value="UniProtKB-KW"/>
</dbReference>
<keyword evidence="15" id="KW-1185">Reference proteome</keyword>
<feature type="transmembrane region" description="Helical" evidence="12">
    <location>
        <begin position="145"/>
        <end position="167"/>
    </location>
</feature>
<keyword evidence="4 12" id="KW-0812">Transmembrane</keyword>
<dbReference type="Gene3D" id="1.20.1300.10">
    <property type="entry name" value="Fumarate reductase/succinate dehydrogenase, transmembrane subunit"/>
    <property type="match status" value="1"/>
</dbReference>
<keyword evidence="8 12" id="KW-1133">Transmembrane helix</keyword>
<accession>A0A1I7S038</accession>
<name>A0A1I7S038_BURXY</name>
<evidence type="ECO:0000313" key="16">
    <source>
        <dbReference type="WBParaSite" id="BXY_0636100.1"/>
    </source>
</evidence>
<dbReference type="WBParaSite" id="BXY_0636100.1">
    <property type="protein sequence ID" value="BXY_0636100.1"/>
    <property type="gene ID" value="BXY_0636100"/>
</dbReference>
<evidence type="ECO:0000256" key="10">
    <source>
        <dbReference type="ARBA" id="ARBA00023128"/>
    </source>
</evidence>
<evidence type="ECO:0000256" key="7">
    <source>
        <dbReference type="ARBA" id="ARBA00022946"/>
    </source>
</evidence>
<gene>
    <name evidence="13" type="ORF">BXYJ_LOCUS7021</name>
</gene>
<evidence type="ECO:0000256" key="9">
    <source>
        <dbReference type="ARBA" id="ARBA00023004"/>
    </source>
</evidence>
<dbReference type="InterPro" id="IPR034804">
    <property type="entry name" value="SQR/QFR_C/D"/>
</dbReference>
<evidence type="ECO:0000256" key="1">
    <source>
        <dbReference type="ARBA" id="ARBA00004448"/>
    </source>
</evidence>
<keyword evidence="9" id="KW-0408">Iron</keyword>
<dbReference type="OrthoDB" id="588261at2759"/>
<organism evidence="14 16">
    <name type="scientific">Bursaphelenchus xylophilus</name>
    <name type="common">Pinewood nematode worm</name>
    <name type="synonym">Aphelenchoides xylophilus</name>
    <dbReference type="NCBI Taxonomy" id="6326"/>
    <lineage>
        <taxon>Eukaryota</taxon>
        <taxon>Metazoa</taxon>
        <taxon>Ecdysozoa</taxon>
        <taxon>Nematoda</taxon>
        <taxon>Chromadorea</taxon>
        <taxon>Rhabditida</taxon>
        <taxon>Tylenchina</taxon>
        <taxon>Tylenchomorpha</taxon>
        <taxon>Aphelenchoidea</taxon>
        <taxon>Aphelenchoididae</taxon>
        <taxon>Bursaphelenchus</taxon>
    </lineage>
</organism>
<protein>
    <submittedName>
        <fullName evidence="13">(pine wood nematode) hypothetical protein</fullName>
    </submittedName>
</protein>
<evidence type="ECO:0000256" key="11">
    <source>
        <dbReference type="ARBA" id="ARBA00023136"/>
    </source>
</evidence>
<dbReference type="EMBL" id="CAJFDI010000003">
    <property type="protein sequence ID" value="CAD5222053.1"/>
    <property type="molecule type" value="Genomic_DNA"/>
</dbReference>
<keyword evidence="5" id="KW-0479">Metal-binding</keyword>
<evidence type="ECO:0000313" key="13">
    <source>
        <dbReference type="EMBL" id="CAD5222053.1"/>
    </source>
</evidence>
<dbReference type="eggNOG" id="KOG0449">
    <property type="taxonomic scope" value="Eukaryota"/>
</dbReference>
<dbReference type="GO" id="GO:0009055">
    <property type="term" value="F:electron transfer activity"/>
    <property type="evidence" value="ECO:0007669"/>
    <property type="project" value="InterPro"/>
</dbReference>
<sequence>MLVARLSVQRCAISVRQFKTSALKPSEAKTPVQSWGYQYLKNQKALNRPIAPHLTIYKPQLTWVLSGAHRICGCLMGGTLLLGGIGFMVGPVSYAEFIEYFRGLPAVVTAPFKFFISFNIVFYALNGLRLVGFDLAKGTDLPTVYKSGWAVLGLSVLISLLVVAASAKKEK</sequence>
<evidence type="ECO:0000313" key="14">
    <source>
        <dbReference type="Proteomes" id="UP000095284"/>
    </source>
</evidence>
<dbReference type="CDD" id="cd03499">
    <property type="entry name" value="SQR_TypeC_SdhC"/>
    <property type="match status" value="1"/>
</dbReference>
<reference evidence="13" key="2">
    <citation type="submission" date="2020-09" db="EMBL/GenBank/DDBJ databases">
        <authorList>
            <person name="Kikuchi T."/>
        </authorList>
    </citation>
    <scope>NUCLEOTIDE SEQUENCE</scope>
    <source>
        <strain evidence="13">Ka4C1</strain>
    </source>
</reference>
<feature type="transmembrane region" description="Helical" evidence="12">
    <location>
        <begin position="104"/>
        <end position="125"/>
    </location>
</feature>
<evidence type="ECO:0000256" key="3">
    <source>
        <dbReference type="ARBA" id="ARBA00022617"/>
    </source>
</evidence>
<evidence type="ECO:0000256" key="12">
    <source>
        <dbReference type="SAM" id="Phobius"/>
    </source>
</evidence>
<dbReference type="FunFam" id="1.20.1300.10:FF:000011">
    <property type="entry name" value="Succinate dehydrogenase cytochrome b560 subunit"/>
    <property type="match status" value="1"/>
</dbReference>
<dbReference type="NCBIfam" id="TIGR02970">
    <property type="entry name" value="succ_dehyd_cytB"/>
    <property type="match status" value="1"/>
</dbReference>
<dbReference type="GO" id="GO:0005743">
    <property type="term" value="C:mitochondrial inner membrane"/>
    <property type="evidence" value="ECO:0007669"/>
    <property type="project" value="UniProtKB-SubCell"/>
</dbReference>
<evidence type="ECO:0000313" key="15">
    <source>
        <dbReference type="Proteomes" id="UP000659654"/>
    </source>
</evidence>
<dbReference type="SMR" id="A0A1I7S038"/>
<dbReference type="PANTHER" id="PTHR10978">
    <property type="entry name" value="SUCCINATE DEHYDROGENASE CYTOCHROME B560 SUBUNIT"/>
    <property type="match status" value="1"/>
</dbReference>
<evidence type="ECO:0000256" key="4">
    <source>
        <dbReference type="ARBA" id="ARBA00022692"/>
    </source>
</evidence>
<dbReference type="SUPFAM" id="SSF81343">
    <property type="entry name" value="Fumarate reductase respiratory complex transmembrane subunits"/>
    <property type="match status" value="1"/>
</dbReference>
<dbReference type="InterPro" id="IPR000701">
    <property type="entry name" value="SuccDH_FuR_B_TM-su"/>
</dbReference>
<dbReference type="PANTHER" id="PTHR10978:SF5">
    <property type="entry name" value="SUCCINATE DEHYDROGENASE CYTOCHROME B560 SUBUNIT, MITOCHONDRIAL"/>
    <property type="match status" value="1"/>
</dbReference>